<organism evidence="1">
    <name type="scientific">Tanacetum cinerariifolium</name>
    <name type="common">Dalmatian daisy</name>
    <name type="synonym">Chrysanthemum cinerariifolium</name>
    <dbReference type="NCBI Taxonomy" id="118510"/>
    <lineage>
        <taxon>Eukaryota</taxon>
        <taxon>Viridiplantae</taxon>
        <taxon>Streptophyta</taxon>
        <taxon>Embryophyta</taxon>
        <taxon>Tracheophyta</taxon>
        <taxon>Spermatophyta</taxon>
        <taxon>Magnoliopsida</taxon>
        <taxon>eudicotyledons</taxon>
        <taxon>Gunneridae</taxon>
        <taxon>Pentapetalae</taxon>
        <taxon>asterids</taxon>
        <taxon>campanulids</taxon>
        <taxon>Asterales</taxon>
        <taxon>Asteraceae</taxon>
        <taxon>Asteroideae</taxon>
        <taxon>Anthemideae</taxon>
        <taxon>Anthemidinae</taxon>
        <taxon>Tanacetum</taxon>
    </lineage>
</organism>
<feature type="non-terminal residue" evidence="1">
    <location>
        <position position="1"/>
    </location>
</feature>
<dbReference type="EMBL" id="BKCJ011489027">
    <property type="protein sequence ID" value="GFD37667.1"/>
    <property type="molecule type" value="Genomic_DNA"/>
</dbReference>
<sequence>RNTKLVADANHHAALGGAIELGDSEGRHFGGAGKLLGLQKGVLTGAAIEHQQYFVRRFRNHLLHHALYFAELVHQVHLVV</sequence>
<protein>
    <submittedName>
        <fullName evidence="1">Uncharacterized protein</fullName>
    </submittedName>
</protein>
<name>A0A699VR32_TANCI</name>
<proteinExistence type="predicted"/>
<gene>
    <name evidence="1" type="ORF">Tci_909636</name>
</gene>
<accession>A0A699VR32</accession>
<dbReference type="AlphaFoldDB" id="A0A699VR32"/>
<reference evidence="1" key="1">
    <citation type="journal article" date="2019" name="Sci. Rep.">
        <title>Draft genome of Tanacetum cinerariifolium, the natural source of mosquito coil.</title>
        <authorList>
            <person name="Yamashiro T."/>
            <person name="Shiraishi A."/>
            <person name="Satake H."/>
            <person name="Nakayama K."/>
        </authorList>
    </citation>
    <scope>NUCLEOTIDE SEQUENCE</scope>
</reference>
<comment type="caution">
    <text evidence="1">The sequence shown here is derived from an EMBL/GenBank/DDBJ whole genome shotgun (WGS) entry which is preliminary data.</text>
</comment>
<evidence type="ECO:0000313" key="1">
    <source>
        <dbReference type="EMBL" id="GFD37667.1"/>
    </source>
</evidence>